<keyword evidence="2" id="KW-1185">Reference proteome</keyword>
<gene>
    <name evidence="1" type="ORF">OIU79_014400</name>
</gene>
<protein>
    <submittedName>
        <fullName evidence="1">Uncharacterized protein</fullName>
    </submittedName>
</protein>
<organism evidence="1 2">
    <name type="scientific">Salix purpurea</name>
    <name type="common">Purple osier willow</name>
    <dbReference type="NCBI Taxonomy" id="77065"/>
    <lineage>
        <taxon>Eukaryota</taxon>
        <taxon>Viridiplantae</taxon>
        <taxon>Streptophyta</taxon>
        <taxon>Embryophyta</taxon>
        <taxon>Tracheophyta</taxon>
        <taxon>Spermatophyta</taxon>
        <taxon>Magnoliopsida</taxon>
        <taxon>eudicotyledons</taxon>
        <taxon>Gunneridae</taxon>
        <taxon>Pentapetalae</taxon>
        <taxon>rosids</taxon>
        <taxon>fabids</taxon>
        <taxon>Malpighiales</taxon>
        <taxon>Salicaceae</taxon>
        <taxon>Saliceae</taxon>
        <taxon>Salix</taxon>
    </lineage>
</organism>
<comment type="caution">
    <text evidence="1">The sequence shown here is derived from an EMBL/GenBank/DDBJ whole genome shotgun (WGS) entry which is preliminary data.</text>
</comment>
<name>A0A9Q0PQI4_SALPP</name>
<reference evidence="1" key="2">
    <citation type="journal article" date="2023" name="Int. J. Mol. Sci.">
        <title>De Novo Assembly and Annotation of 11 Diverse Shrub Willow (Salix) Genomes Reveals Novel Gene Organization in Sex-Linked Regions.</title>
        <authorList>
            <person name="Hyden B."/>
            <person name="Feng K."/>
            <person name="Yates T.B."/>
            <person name="Jawdy S."/>
            <person name="Cereghino C."/>
            <person name="Smart L.B."/>
            <person name="Muchero W."/>
        </authorList>
    </citation>
    <scope>NUCLEOTIDE SEQUENCE</scope>
    <source>
        <tissue evidence="1">Shoot tip</tissue>
    </source>
</reference>
<proteinExistence type="predicted"/>
<reference evidence="1" key="1">
    <citation type="submission" date="2022-11" db="EMBL/GenBank/DDBJ databases">
        <authorList>
            <person name="Hyden B.L."/>
            <person name="Feng K."/>
            <person name="Yates T."/>
            <person name="Jawdy S."/>
            <person name="Smart L.B."/>
            <person name="Muchero W."/>
        </authorList>
    </citation>
    <scope>NUCLEOTIDE SEQUENCE</scope>
    <source>
        <tissue evidence="1">Shoot tip</tissue>
    </source>
</reference>
<dbReference type="Proteomes" id="UP001151532">
    <property type="component" value="Chromosome 9"/>
</dbReference>
<sequence>MLQIQSGDMALLIPHPRAAETKKIATLIQDKENQEKSVKILLTNLIAVEIEGRRQAKLCTCFKVTAAI</sequence>
<dbReference type="EMBL" id="JAPFFK010000018">
    <property type="protein sequence ID" value="KAJ6692633.1"/>
    <property type="molecule type" value="Genomic_DNA"/>
</dbReference>
<evidence type="ECO:0000313" key="1">
    <source>
        <dbReference type="EMBL" id="KAJ6692633.1"/>
    </source>
</evidence>
<dbReference type="AlphaFoldDB" id="A0A9Q0PQI4"/>
<evidence type="ECO:0000313" key="2">
    <source>
        <dbReference type="Proteomes" id="UP001151532"/>
    </source>
</evidence>
<accession>A0A9Q0PQI4</accession>